<reference evidence="1 2" key="1">
    <citation type="submission" date="2008-07" db="EMBL/GenBank/DDBJ databases">
        <authorList>
            <person name="Gonzalez J."/>
            <person name="Sokolova T."/>
            <person name="Ferriera S."/>
            <person name="Johnson J."/>
            <person name="Kravitz S."/>
            <person name="Beeson K."/>
            <person name="Sutton G."/>
            <person name="Rogers Y.-H."/>
            <person name="Friedman R."/>
            <person name="Frazier M."/>
            <person name="Venter J.C."/>
        </authorList>
    </citation>
    <scope>NUCLEOTIDE SEQUENCE [LARGE SCALE GENOMIC DNA]</scope>
    <source>
        <strain evidence="1 2">DSM 12653</strain>
    </source>
</reference>
<sequence>MEFQIPGALITFTNIFDFPNELTKGCVSLF</sequence>
<accession>A0A0F5PNX3</accession>
<dbReference type="EMBL" id="ABXP02000040">
    <property type="protein sequence ID" value="KKC30305.1"/>
    <property type="molecule type" value="Genomic_DNA"/>
</dbReference>
<evidence type="ECO:0000313" key="1">
    <source>
        <dbReference type="EMBL" id="KKC30305.1"/>
    </source>
</evidence>
<evidence type="ECO:0000313" key="2">
    <source>
        <dbReference type="Proteomes" id="UP000010146"/>
    </source>
</evidence>
<dbReference type="AlphaFoldDB" id="A0A0F5PNX3"/>
<organism evidence="1 2">
    <name type="scientific">Caldanaerobacter subterraneus subsp. pacificus DSM 12653</name>
    <dbReference type="NCBI Taxonomy" id="391606"/>
    <lineage>
        <taxon>Bacteria</taxon>
        <taxon>Bacillati</taxon>
        <taxon>Bacillota</taxon>
        <taxon>Clostridia</taxon>
        <taxon>Thermoanaerobacterales</taxon>
        <taxon>Thermoanaerobacteraceae</taxon>
        <taxon>Caldanaerobacter</taxon>
    </lineage>
</organism>
<protein>
    <submittedName>
        <fullName evidence="1">Uncharacterized protein</fullName>
    </submittedName>
</protein>
<reference evidence="1 2" key="2">
    <citation type="journal article" date="2015" name="BMC Genomics">
        <title>Analysis of three genomes within the thermophilic bacterial species Caldanaerobacter subterraneus with a focus on carbon monoxide dehydrogenase evolution and hydrolase diversity.</title>
        <authorList>
            <person name="Sant'Anna F.H."/>
            <person name="Lebedinsky A.V."/>
            <person name="Sokolova T.G."/>
            <person name="Robb F.T."/>
            <person name="Gonzalez J.M."/>
        </authorList>
    </citation>
    <scope>NUCLEOTIDE SEQUENCE [LARGE SCALE GENOMIC DNA]</scope>
    <source>
        <strain evidence="1 2">DSM 12653</strain>
    </source>
</reference>
<comment type="caution">
    <text evidence="1">The sequence shown here is derived from an EMBL/GenBank/DDBJ whole genome shotgun (WGS) entry which is preliminary data.</text>
</comment>
<gene>
    <name evidence="1" type="ORF">CDSM653_00634</name>
</gene>
<dbReference type="Proteomes" id="UP000010146">
    <property type="component" value="Unassembled WGS sequence"/>
</dbReference>
<proteinExistence type="predicted"/>
<reference evidence="2" key="3">
    <citation type="submission" date="2015-02" db="EMBL/GenBank/DDBJ databases">
        <title>Genome analysis of three genomes within the thermophilic hydrogenogenic bacterial species Caldanaerobacter subterraneus.</title>
        <authorList>
            <person name="Sant'Anna F.H."/>
            <person name="Lebedinsky A."/>
            <person name="Sokolova T."/>
            <person name="Robb F.T."/>
            <person name="Gonzalez J.M."/>
        </authorList>
    </citation>
    <scope>NUCLEOTIDE SEQUENCE [LARGE SCALE GENOMIC DNA]</scope>
    <source>
        <strain evidence="2">DSM 12653</strain>
    </source>
</reference>
<name>A0A0F5PNX3_9THEO</name>